<dbReference type="PANTHER" id="PTHR11439:SF470">
    <property type="entry name" value="CYSTEINE-RICH RLK (RECEPTOR-LIKE PROTEIN KINASE) 8"/>
    <property type="match status" value="1"/>
</dbReference>
<evidence type="ECO:0000313" key="4">
    <source>
        <dbReference type="Proteomes" id="UP001168877"/>
    </source>
</evidence>
<feature type="domain" description="Reverse transcriptase Ty1/copia-type" evidence="2">
    <location>
        <begin position="132"/>
        <end position="374"/>
    </location>
</feature>
<accession>A0AA39SIN7</accession>
<reference evidence="3" key="1">
    <citation type="journal article" date="2022" name="Plant J.">
        <title>Strategies of tolerance reflected in two North American maple genomes.</title>
        <authorList>
            <person name="McEvoy S.L."/>
            <person name="Sezen U.U."/>
            <person name="Trouern-Trend A."/>
            <person name="McMahon S.M."/>
            <person name="Schaberg P.G."/>
            <person name="Yang J."/>
            <person name="Wegrzyn J.L."/>
            <person name="Swenson N.G."/>
        </authorList>
    </citation>
    <scope>NUCLEOTIDE SEQUENCE</scope>
    <source>
        <strain evidence="3">NS2018</strain>
    </source>
</reference>
<feature type="region of interest" description="Disordered" evidence="1">
    <location>
        <begin position="39"/>
        <end position="68"/>
    </location>
</feature>
<dbReference type="CDD" id="cd09272">
    <property type="entry name" value="RNase_HI_RT_Ty1"/>
    <property type="match status" value="1"/>
</dbReference>
<reference evidence="3" key="2">
    <citation type="submission" date="2023-06" db="EMBL/GenBank/DDBJ databases">
        <authorList>
            <person name="Swenson N.G."/>
            <person name="Wegrzyn J.L."/>
            <person name="Mcevoy S.L."/>
        </authorList>
    </citation>
    <scope>NUCLEOTIDE SEQUENCE</scope>
    <source>
        <strain evidence="3">NS2018</strain>
        <tissue evidence="3">Leaf</tissue>
    </source>
</reference>
<dbReference type="InterPro" id="IPR013103">
    <property type="entry name" value="RVT_2"/>
</dbReference>
<evidence type="ECO:0000256" key="1">
    <source>
        <dbReference type="SAM" id="MobiDB-lite"/>
    </source>
</evidence>
<dbReference type="EMBL" id="JAUESC010000381">
    <property type="protein sequence ID" value="KAK0590250.1"/>
    <property type="molecule type" value="Genomic_DNA"/>
</dbReference>
<organism evidence="3 4">
    <name type="scientific">Acer saccharum</name>
    <name type="common">Sugar maple</name>
    <dbReference type="NCBI Taxonomy" id="4024"/>
    <lineage>
        <taxon>Eukaryota</taxon>
        <taxon>Viridiplantae</taxon>
        <taxon>Streptophyta</taxon>
        <taxon>Embryophyta</taxon>
        <taxon>Tracheophyta</taxon>
        <taxon>Spermatophyta</taxon>
        <taxon>Magnoliopsida</taxon>
        <taxon>eudicotyledons</taxon>
        <taxon>Gunneridae</taxon>
        <taxon>Pentapetalae</taxon>
        <taxon>rosids</taxon>
        <taxon>malvids</taxon>
        <taxon>Sapindales</taxon>
        <taxon>Sapindaceae</taxon>
        <taxon>Hippocastanoideae</taxon>
        <taxon>Acereae</taxon>
        <taxon>Acer</taxon>
    </lineage>
</organism>
<evidence type="ECO:0000313" key="3">
    <source>
        <dbReference type="EMBL" id="KAK0590250.1"/>
    </source>
</evidence>
<dbReference type="Pfam" id="PF07727">
    <property type="entry name" value="RVT_2"/>
    <property type="match status" value="1"/>
</dbReference>
<gene>
    <name evidence="3" type="ORF">LWI29_024492</name>
</gene>
<comment type="caution">
    <text evidence="3">The sequence shown here is derived from an EMBL/GenBank/DDBJ whole genome shotgun (WGS) entry which is preliminary data.</text>
</comment>
<dbReference type="PANTHER" id="PTHR11439">
    <property type="entry name" value="GAG-POL-RELATED RETROTRANSPOSON"/>
    <property type="match status" value="1"/>
</dbReference>
<sequence length="615" mass="69159">MPVHTLPLHDDGTFEFFPPTSSVPYETAPHEDTISSAASLNNEMSPDTPLVSDSSPMSTSAQPIPPIRSVQSRQPPSYLKHYHCPTLPHVANLVQSDSKVCSTVEPKSFSQAIKYPHWRAAMATEIEALEKNNTWDLVSLPSSHTPIGCKWVFKVKYHSDGSIERYKARLVAKGYNQIEGLDYHDTFAPVAKLVTVRLLLSIAAIKGWDIQQFDVHNAFLQGDLNETVYMTLPPGFSKKGEQRVCKLNKSLYGLKQASRQWFAKFSTTLTTSGFTQSKSDYSLFTNICGSSSVFVLVYVDDIIVTGNDPIRIQQLKSFLEQKFYIKALGKLKYFLGIEVARSQQGLFLSQRKYTMDILEDVGVTGGRIAEFPMEQNINLAANDEVLLPEPTTYRRLVGRLLYLTVTRPDINFAVNYLSQFMQSPRSSHLDAAHRVLRYLKGSINKGILLSASCSLHISGFCDSDWACCPITRRSTSGYCTFLGSSPISWKTKKQSTVSRSSAEAKYRSMASLTCELQWLKYLMTDLGIPYTSPMTMFCDNQAAIHISQNPVFHERTKHIELDCHFVRDKIQDRLLIPRYIPSSSQIADVFTKPIGKDLFSRLIRKLGVLDIHSPT</sequence>
<evidence type="ECO:0000259" key="2">
    <source>
        <dbReference type="Pfam" id="PF07727"/>
    </source>
</evidence>
<feature type="compositionally biased region" description="Polar residues" evidence="1">
    <location>
        <begin position="39"/>
        <end position="62"/>
    </location>
</feature>
<dbReference type="AlphaFoldDB" id="A0AA39SIN7"/>
<proteinExistence type="predicted"/>
<dbReference type="SUPFAM" id="SSF56672">
    <property type="entry name" value="DNA/RNA polymerases"/>
    <property type="match status" value="1"/>
</dbReference>
<keyword evidence="4" id="KW-1185">Reference proteome</keyword>
<dbReference type="InterPro" id="IPR043502">
    <property type="entry name" value="DNA/RNA_pol_sf"/>
</dbReference>
<name>A0AA39SIN7_ACESA</name>
<dbReference type="Proteomes" id="UP001168877">
    <property type="component" value="Unassembled WGS sequence"/>
</dbReference>
<protein>
    <recommendedName>
        <fullName evidence="2">Reverse transcriptase Ty1/copia-type domain-containing protein</fullName>
    </recommendedName>
</protein>